<accession>A0AA97NNB7</accession>
<sequence length="157" mass="17056">MPNASGSLLPFFFCINSNSACTSDKSPRVPVYHTATTFEILLEPGKYHRKSFHLLAILIQEPNEKTIKAPQTLIMKYGSILAALISLAAPASVLAVWECHVTVWEGNTPRGTEMLKEGGDDKTIAGYTCRAGAGCKAECDGMNPPFRVLGTPHSEWC</sequence>
<dbReference type="AlphaFoldDB" id="A0AA97NNB7"/>
<organism evidence="1">
    <name type="scientific">Pyricularia oryzae (strain Y34)</name>
    <name type="common">Rice blast fungus</name>
    <name type="synonym">Magnaporthe oryzae</name>
    <dbReference type="NCBI Taxonomy" id="1143189"/>
    <lineage>
        <taxon>Eukaryota</taxon>
        <taxon>Fungi</taxon>
        <taxon>Dikarya</taxon>
        <taxon>Ascomycota</taxon>
        <taxon>Pezizomycotina</taxon>
        <taxon>Sordariomycetes</taxon>
        <taxon>Sordariomycetidae</taxon>
        <taxon>Magnaporthales</taxon>
        <taxon>Pyriculariaceae</taxon>
        <taxon>Pyricularia</taxon>
    </lineage>
</organism>
<name>A0AA97NNB7_PYRO3</name>
<evidence type="ECO:0000313" key="1">
    <source>
        <dbReference type="EMBL" id="ELQ33315.1"/>
    </source>
</evidence>
<dbReference type="EMBL" id="JH793321">
    <property type="protein sequence ID" value="ELQ33315.1"/>
    <property type="molecule type" value="Genomic_DNA"/>
</dbReference>
<dbReference type="Proteomes" id="UP000011086">
    <property type="component" value="Unassembled WGS sequence"/>
</dbReference>
<reference evidence="1" key="1">
    <citation type="journal article" date="2012" name="PLoS Genet.">
        <title>Comparative analysis of the genomes of two field isolates of the rice blast fungus Magnaporthe oryzae.</title>
        <authorList>
            <person name="Xue M."/>
            <person name="Yang J."/>
            <person name="Li Z."/>
            <person name="Hu S."/>
            <person name="Yao N."/>
            <person name="Dean R.A."/>
            <person name="Zhao W."/>
            <person name="Shen M."/>
            <person name="Zhang H."/>
            <person name="Li C."/>
            <person name="Liu L."/>
            <person name="Cao L."/>
            <person name="Xu X."/>
            <person name="Xing Y."/>
            <person name="Hsiang T."/>
            <person name="Zhang Z."/>
            <person name="Xu J.R."/>
            <person name="Peng Y.L."/>
        </authorList>
    </citation>
    <scope>NUCLEOTIDE SEQUENCE</scope>
    <source>
        <strain evidence="1">Y34</strain>
    </source>
</reference>
<protein>
    <submittedName>
        <fullName evidence="1">Uncharacterized protein</fullName>
    </submittedName>
</protein>
<proteinExistence type="predicted"/>
<gene>
    <name evidence="1" type="ORF">OOU_Y34scaffold00971g1</name>
</gene>